<comment type="caution">
    <text evidence="2">The sequence shown here is derived from an EMBL/GenBank/DDBJ whole genome shotgun (WGS) entry which is preliminary data.</text>
</comment>
<gene>
    <name evidence="2" type="ORF">NEOLI_001426</name>
</gene>
<evidence type="ECO:0000313" key="2">
    <source>
        <dbReference type="EMBL" id="OLL21657.1"/>
    </source>
</evidence>
<dbReference type="AlphaFoldDB" id="A0A1U7LG85"/>
<proteinExistence type="predicted"/>
<dbReference type="EMBL" id="LXFE01004413">
    <property type="protein sequence ID" value="OLL21657.1"/>
    <property type="molecule type" value="Genomic_DNA"/>
</dbReference>
<keyword evidence="1" id="KW-0732">Signal</keyword>
<feature type="signal peptide" evidence="1">
    <location>
        <begin position="1"/>
        <end position="21"/>
    </location>
</feature>
<feature type="chain" id="PRO_5012391737" evidence="1">
    <location>
        <begin position="22"/>
        <end position="133"/>
    </location>
</feature>
<keyword evidence="3" id="KW-1185">Reference proteome</keyword>
<evidence type="ECO:0000256" key="1">
    <source>
        <dbReference type="SAM" id="SignalP"/>
    </source>
</evidence>
<accession>A0A1U7LG85</accession>
<evidence type="ECO:0000313" key="3">
    <source>
        <dbReference type="Proteomes" id="UP000186594"/>
    </source>
</evidence>
<name>A0A1U7LG85_NEOID</name>
<protein>
    <submittedName>
        <fullName evidence="2">Uncharacterized protein</fullName>
    </submittedName>
</protein>
<reference evidence="2 3" key="1">
    <citation type="submission" date="2016-04" db="EMBL/GenBank/DDBJ databases">
        <title>Evolutionary innovation and constraint leading to complex multicellularity in the Ascomycota.</title>
        <authorList>
            <person name="Cisse O."/>
            <person name="Nguyen A."/>
            <person name="Hewitt D.A."/>
            <person name="Jedd G."/>
            <person name="Stajich J.E."/>
        </authorList>
    </citation>
    <scope>NUCLEOTIDE SEQUENCE [LARGE SCALE GENOMIC DNA]</scope>
    <source>
        <strain evidence="2 3">DAH-3</strain>
    </source>
</reference>
<organism evidence="2 3">
    <name type="scientific">Neolecta irregularis (strain DAH-3)</name>
    <dbReference type="NCBI Taxonomy" id="1198029"/>
    <lineage>
        <taxon>Eukaryota</taxon>
        <taxon>Fungi</taxon>
        <taxon>Dikarya</taxon>
        <taxon>Ascomycota</taxon>
        <taxon>Taphrinomycotina</taxon>
        <taxon>Neolectales</taxon>
        <taxon>Neolectaceae</taxon>
        <taxon>Neolecta</taxon>
    </lineage>
</organism>
<sequence length="133" mass="14977">MFHTFKPSSLLLLAAYPFSVSNLLHFIESPNPQPYEAGEEVFVKIHMDPSVYGQAAFVQYRLVGPDKTELTTINADPLEWWNTALTMSTPGRYALVFEIHAKGSQPPDDINILEDSSVQFVIVSKMEDFAIQQ</sequence>
<dbReference type="Proteomes" id="UP000186594">
    <property type="component" value="Unassembled WGS sequence"/>
</dbReference>